<gene>
    <name evidence="2" type="ORF">g.49742</name>
</gene>
<reference evidence="2" key="1">
    <citation type="submission" date="2015-11" db="EMBL/GenBank/DDBJ databases">
        <title>De novo transcriptome assembly of four potential Pierce s Disease insect vectors from Arizona vineyards.</title>
        <authorList>
            <person name="Tassone E.E."/>
        </authorList>
    </citation>
    <scope>NUCLEOTIDE SEQUENCE</scope>
</reference>
<sequence>EKDTSMLEAFILMEEDNSETQPDLTTDYSLSKRSTVNEEVVKKPLASEDTILLNYLYPNVNKISESQSPDHARPKNHSNIDAGNKEEIVVDTKKPTTQYSNNHFEQSSESFTSSPEEIATGFPTLEPDTIIFPTIKDPRLPRAIKGEGKPAQLGNWVGAAAGT</sequence>
<organism evidence="2">
    <name type="scientific">Graphocephala atropunctata</name>
    <dbReference type="NCBI Taxonomy" id="36148"/>
    <lineage>
        <taxon>Eukaryota</taxon>
        <taxon>Metazoa</taxon>
        <taxon>Ecdysozoa</taxon>
        <taxon>Arthropoda</taxon>
        <taxon>Hexapoda</taxon>
        <taxon>Insecta</taxon>
        <taxon>Pterygota</taxon>
        <taxon>Neoptera</taxon>
        <taxon>Paraneoptera</taxon>
        <taxon>Hemiptera</taxon>
        <taxon>Auchenorrhyncha</taxon>
        <taxon>Membracoidea</taxon>
        <taxon>Cicadellidae</taxon>
        <taxon>Cicadellinae</taxon>
        <taxon>Cicadellini</taxon>
        <taxon>Graphocephala</taxon>
    </lineage>
</organism>
<evidence type="ECO:0000313" key="2">
    <source>
        <dbReference type="EMBL" id="JAT11843.1"/>
    </source>
</evidence>
<dbReference type="EMBL" id="GEBQ01028134">
    <property type="protein sequence ID" value="JAT11843.1"/>
    <property type="molecule type" value="Transcribed_RNA"/>
</dbReference>
<evidence type="ECO:0000256" key="1">
    <source>
        <dbReference type="SAM" id="MobiDB-lite"/>
    </source>
</evidence>
<dbReference type="AlphaFoldDB" id="A0A1B6KK66"/>
<name>A0A1B6KK66_9HEMI</name>
<feature type="compositionally biased region" description="Polar residues" evidence="1">
    <location>
        <begin position="95"/>
        <end position="115"/>
    </location>
</feature>
<proteinExistence type="predicted"/>
<feature type="non-terminal residue" evidence="2">
    <location>
        <position position="1"/>
    </location>
</feature>
<accession>A0A1B6KK66</accession>
<feature type="region of interest" description="Disordered" evidence="1">
    <location>
        <begin position="63"/>
        <end position="125"/>
    </location>
</feature>
<protein>
    <submittedName>
        <fullName evidence="2">Uncharacterized protein</fullName>
    </submittedName>
</protein>
<feature type="compositionally biased region" description="Basic and acidic residues" evidence="1">
    <location>
        <begin position="83"/>
        <end position="94"/>
    </location>
</feature>
<feature type="non-terminal residue" evidence="2">
    <location>
        <position position="163"/>
    </location>
</feature>